<dbReference type="EMBL" id="KN745747">
    <property type="protein sequence ID" value="KIH51697.1"/>
    <property type="molecule type" value="Genomic_DNA"/>
</dbReference>
<accession>A0A0C2CPJ3</accession>
<dbReference type="OrthoDB" id="5853866at2759"/>
<feature type="coiled-coil region" evidence="1">
    <location>
        <begin position="278"/>
        <end position="305"/>
    </location>
</feature>
<dbReference type="AlphaFoldDB" id="A0A0C2CPJ3"/>
<feature type="coiled-coil region" evidence="1">
    <location>
        <begin position="344"/>
        <end position="400"/>
    </location>
</feature>
<gene>
    <name evidence="2" type="ORF">ANCDUO_18213</name>
</gene>
<dbReference type="Proteomes" id="UP000054047">
    <property type="component" value="Unassembled WGS sequence"/>
</dbReference>
<evidence type="ECO:0000313" key="3">
    <source>
        <dbReference type="Proteomes" id="UP000054047"/>
    </source>
</evidence>
<name>A0A0C2CPJ3_9BILA</name>
<organism evidence="2 3">
    <name type="scientific">Ancylostoma duodenale</name>
    <dbReference type="NCBI Taxonomy" id="51022"/>
    <lineage>
        <taxon>Eukaryota</taxon>
        <taxon>Metazoa</taxon>
        <taxon>Ecdysozoa</taxon>
        <taxon>Nematoda</taxon>
        <taxon>Chromadorea</taxon>
        <taxon>Rhabditida</taxon>
        <taxon>Rhabditina</taxon>
        <taxon>Rhabditomorpha</taxon>
        <taxon>Strongyloidea</taxon>
        <taxon>Ancylostomatidae</taxon>
        <taxon>Ancylostomatinae</taxon>
        <taxon>Ancylostoma</taxon>
    </lineage>
</organism>
<sequence>CDECVHHLVADVDRFGFDVDRLNMSIGNISSATVVGARLSRNSKNVATYNTYGFQEMAELLSGDEYNNFVGDAKATLSNMSLLFNSADRTSAVAGEDVERAMNLTDEAGVVLQDIRRRAADASAAVDLAKNLVTSLGSHSSALVIDPMWMKDAEETLHNLEVNDKIADYLSDAQHLLKESRKNSEDSRRGIQAASGLSTARLEGLIKALADGRDKALDEHRIVSETLLEVKNLTEQAKDSREAIGNSMANIAEIRAELAEATEPKGEKRNKRAAPFDKAAINAKVAELEAEANRLNETFGSTRLESQNAVEAATAYSNLTDSLKNAHEKAQWTIDEVAKLGEGLQENKDKVKALLNESAVLLRQSSNLQQSTLNTLKKEAADTEKRIEKLSTTVEGMRRTLDGMRTSLKSPLNESTFADVEKSADHVNSLLVDSAKVRSVDLLIQT</sequence>
<keyword evidence="3" id="KW-1185">Reference proteome</keyword>
<protein>
    <submittedName>
        <fullName evidence="2">Uncharacterized protein</fullName>
    </submittedName>
</protein>
<keyword evidence="1" id="KW-0175">Coiled coil</keyword>
<reference evidence="2 3" key="1">
    <citation type="submission" date="2013-12" db="EMBL/GenBank/DDBJ databases">
        <title>Draft genome of the parsitic nematode Ancylostoma duodenale.</title>
        <authorList>
            <person name="Mitreva M."/>
        </authorList>
    </citation>
    <scope>NUCLEOTIDE SEQUENCE [LARGE SCALE GENOMIC DNA]</scope>
    <source>
        <strain evidence="2 3">Zhejiang</strain>
    </source>
</reference>
<evidence type="ECO:0000256" key="1">
    <source>
        <dbReference type="SAM" id="Coils"/>
    </source>
</evidence>
<evidence type="ECO:0000313" key="2">
    <source>
        <dbReference type="EMBL" id="KIH51697.1"/>
    </source>
</evidence>
<proteinExistence type="predicted"/>
<feature type="non-terminal residue" evidence="2">
    <location>
        <position position="1"/>
    </location>
</feature>